<evidence type="ECO:0000256" key="1">
    <source>
        <dbReference type="ARBA" id="ARBA00004906"/>
    </source>
</evidence>
<feature type="domain" description="Right handed beta helix" evidence="5">
    <location>
        <begin position="107"/>
        <end position="202"/>
    </location>
</feature>
<keyword evidence="2" id="KW-0677">Repeat</keyword>
<protein>
    <recommendedName>
        <fullName evidence="5">Right handed beta helix domain-containing protein</fullName>
    </recommendedName>
</protein>
<evidence type="ECO:0000313" key="6">
    <source>
        <dbReference type="EMBL" id="EKX38513.1"/>
    </source>
</evidence>
<proteinExistence type="predicted"/>
<dbReference type="STRING" id="905079.L1IQI2"/>
<dbReference type="EMBL" id="JH993047">
    <property type="protein sequence ID" value="EKX38513.1"/>
    <property type="molecule type" value="Genomic_DNA"/>
</dbReference>
<name>L1IQI2_GUITC</name>
<comment type="pathway">
    <text evidence="1">Protein modification; protein ubiquitination.</text>
</comment>
<keyword evidence="3" id="KW-0833">Ubl conjugation pathway</keyword>
<dbReference type="RefSeq" id="XP_005825493.1">
    <property type="nucleotide sequence ID" value="XM_005825436.1"/>
</dbReference>
<evidence type="ECO:0000256" key="4">
    <source>
        <dbReference type="SAM" id="MobiDB-lite"/>
    </source>
</evidence>
<dbReference type="InterPro" id="IPR011050">
    <property type="entry name" value="Pectin_lyase_fold/virulence"/>
</dbReference>
<dbReference type="GeneID" id="17295284"/>
<dbReference type="PaxDb" id="55529-EKX38513"/>
<reference evidence="7" key="3">
    <citation type="submission" date="2016-03" db="UniProtKB">
        <authorList>
            <consortium name="EnsemblProtists"/>
        </authorList>
    </citation>
    <scope>IDENTIFICATION</scope>
</reference>
<dbReference type="HOGENOM" id="CLU_372780_0_0_1"/>
<evidence type="ECO:0000259" key="5">
    <source>
        <dbReference type="Pfam" id="PF13229"/>
    </source>
</evidence>
<reference evidence="6 8" key="1">
    <citation type="journal article" date="2012" name="Nature">
        <title>Algal genomes reveal evolutionary mosaicism and the fate of nucleomorphs.</title>
        <authorList>
            <consortium name="DOE Joint Genome Institute"/>
            <person name="Curtis B.A."/>
            <person name="Tanifuji G."/>
            <person name="Burki F."/>
            <person name="Gruber A."/>
            <person name="Irimia M."/>
            <person name="Maruyama S."/>
            <person name="Arias M.C."/>
            <person name="Ball S.G."/>
            <person name="Gile G.H."/>
            <person name="Hirakawa Y."/>
            <person name="Hopkins J.F."/>
            <person name="Kuo A."/>
            <person name="Rensing S.A."/>
            <person name="Schmutz J."/>
            <person name="Symeonidi A."/>
            <person name="Elias M."/>
            <person name="Eveleigh R.J."/>
            <person name="Herman E.K."/>
            <person name="Klute M.J."/>
            <person name="Nakayama T."/>
            <person name="Obornik M."/>
            <person name="Reyes-Prieto A."/>
            <person name="Armbrust E.V."/>
            <person name="Aves S.J."/>
            <person name="Beiko R.G."/>
            <person name="Coutinho P."/>
            <person name="Dacks J.B."/>
            <person name="Durnford D.G."/>
            <person name="Fast N.M."/>
            <person name="Green B.R."/>
            <person name="Grisdale C.J."/>
            <person name="Hempel F."/>
            <person name="Henrissat B."/>
            <person name="Hoppner M.P."/>
            <person name="Ishida K."/>
            <person name="Kim E."/>
            <person name="Koreny L."/>
            <person name="Kroth P.G."/>
            <person name="Liu Y."/>
            <person name="Malik S.B."/>
            <person name="Maier U.G."/>
            <person name="McRose D."/>
            <person name="Mock T."/>
            <person name="Neilson J.A."/>
            <person name="Onodera N.T."/>
            <person name="Poole A.M."/>
            <person name="Pritham E.J."/>
            <person name="Richards T.A."/>
            <person name="Rocap G."/>
            <person name="Roy S.W."/>
            <person name="Sarai C."/>
            <person name="Schaack S."/>
            <person name="Shirato S."/>
            <person name="Slamovits C.H."/>
            <person name="Spencer D.F."/>
            <person name="Suzuki S."/>
            <person name="Worden A.Z."/>
            <person name="Zauner S."/>
            <person name="Barry K."/>
            <person name="Bell C."/>
            <person name="Bharti A.K."/>
            <person name="Crow J.A."/>
            <person name="Grimwood J."/>
            <person name="Kramer R."/>
            <person name="Lindquist E."/>
            <person name="Lucas S."/>
            <person name="Salamov A."/>
            <person name="McFadden G.I."/>
            <person name="Lane C.E."/>
            <person name="Keeling P.J."/>
            <person name="Gray M.W."/>
            <person name="Grigoriev I.V."/>
            <person name="Archibald J.M."/>
        </authorList>
    </citation>
    <scope>NUCLEOTIDE SEQUENCE</scope>
    <source>
        <strain evidence="6 8">CCMP2712</strain>
    </source>
</reference>
<evidence type="ECO:0000313" key="8">
    <source>
        <dbReference type="Proteomes" id="UP000011087"/>
    </source>
</evidence>
<feature type="domain" description="Right handed beta helix" evidence="5">
    <location>
        <begin position="222"/>
        <end position="369"/>
    </location>
</feature>
<dbReference type="NCBIfam" id="TIGR03804">
    <property type="entry name" value="para_beta_helix"/>
    <property type="match status" value="2"/>
</dbReference>
<dbReference type="OrthoDB" id="427974at2759"/>
<evidence type="ECO:0000256" key="2">
    <source>
        <dbReference type="ARBA" id="ARBA00022737"/>
    </source>
</evidence>
<sequence length="783" mass="84072">MQTHGSIQLVPVQGDVRVFSRLTDALHCAGSGDTVKIQPGKYVLDGPLAITQKNLSIEASEANVYPPAASADHPRPILTVEASGVKIVGLHFFGSDRKRKKDPQGELNVCVAVYEGDAHFESCSVSDWNGAGMLLTGSSCPHISNCTFHGCVAPALVLIGQVNPTVVKCLFQNNQSYDVVCKNEVRGCFESNRFLNCNRNSILGNLIFKSSYANKAEGMDKSTTVFKDNHFAASFHSAFLIQGNSTCVIQQNSIVGSQQHQIQVIQHSNPKVLSNMIIGGEAGGIFVQDNASGSFVSNTIQGNQAYGIFVMGKSQSIYLNNKVLNNRLGGVFIGDASQPTLDSNSVRNNGHHGVFISGHSAPLLQENFILENQLFGCQAEGAARPCLQLNTVAGNLKGGVCLAGSSSSSLSHNTVNIGSTQMKQPLGVLVRDRAIAALHDNKIHENVSCNVVFRDDSCGSLDKNEIWGCASGGVMIQSQAQVRMTGNLVRDNGLCNLGIMEHASIFCEKNVMQDSQDFGILVLGHSKALMRYNMISGNKKGGVHCSGKSEAYILHNRICLSRGSGILLCEKVRVLIESNLIHGNLEAGLLVKRKCHVDILSNVVETLSAPGSCAITISDLSHGRVVGNIFQVGKCNNVLPDSIHESSNAFVMPKNSINLVEQASFLCEDKDGTYLLVQGPSSTCLAVRDRGIPNCVEPDAFLKNLMTCDNEQGGTAGLCNHIRLSKNRSPFLCSKVIGLLINVFRDEIESQRASAPVRPGIHSGSKSSDQPWQPHASMLHPVI</sequence>
<dbReference type="InterPro" id="IPR006626">
    <property type="entry name" value="PbH1"/>
</dbReference>
<dbReference type="SMART" id="SM00710">
    <property type="entry name" value="PbH1"/>
    <property type="match status" value="9"/>
</dbReference>
<reference evidence="8" key="2">
    <citation type="submission" date="2012-11" db="EMBL/GenBank/DDBJ databases">
        <authorList>
            <person name="Kuo A."/>
            <person name="Curtis B.A."/>
            <person name="Tanifuji G."/>
            <person name="Burki F."/>
            <person name="Gruber A."/>
            <person name="Irimia M."/>
            <person name="Maruyama S."/>
            <person name="Arias M.C."/>
            <person name="Ball S.G."/>
            <person name="Gile G.H."/>
            <person name="Hirakawa Y."/>
            <person name="Hopkins J.F."/>
            <person name="Rensing S.A."/>
            <person name="Schmutz J."/>
            <person name="Symeonidi A."/>
            <person name="Elias M."/>
            <person name="Eveleigh R.J."/>
            <person name="Herman E.K."/>
            <person name="Klute M.J."/>
            <person name="Nakayama T."/>
            <person name="Obornik M."/>
            <person name="Reyes-Prieto A."/>
            <person name="Armbrust E.V."/>
            <person name="Aves S.J."/>
            <person name="Beiko R.G."/>
            <person name="Coutinho P."/>
            <person name="Dacks J.B."/>
            <person name="Durnford D.G."/>
            <person name="Fast N.M."/>
            <person name="Green B.R."/>
            <person name="Grisdale C."/>
            <person name="Hempe F."/>
            <person name="Henrissat B."/>
            <person name="Hoppner M.P."/>
            <person name="Ishida K.-I."/>
            <person name="Kim E."/>
            <person name="Koreny L."/>
            <person name="Kroth P.G."/>
            <person name="Liu Y."/>
            <person name="Malik S.-B."/>
            <person name="Maier U.G."/>
            <person name="McRose D."/>
            <person name="Mock T."/>
            <person name="Neilson J.A."/>
            <person name="Onodera N.T."/>
            <person name="Poole A.M."/>
            <person name="Pritham E.J."/>
            <person name="Richards T.A."/>
            <person name="Rocap G."/>
            <person name="Roy S.W."/>
            <person name="Sarai C."/>
            <person name="Schaack S."/>
            <person name="Shirato S."/>
            <person name="Slamovits C.H."/>
            <person name="Spencer D.F."/>
            <person name="Suzuki S."/>
            <person name="Worden A.Z."/>
            <person name="Zauner S."/>
            <person name="Barry K."/>
            <person name="Bell C."/>
            <person name="Bharti A.K."/>
            <person name="Crow J.A."/>
            <person name="Grimwood J."/>
            <person name="Kramer R."/>
            <person name="Lindquist E."/>
            <person name="Lucas S."/>
            <person name="Salamov A."/>
            <person name="McFadden G.I."/>
            <person name="Lane C.E."/>
            <person name="Keeling P.J."/>
            <person name="Gray M.W."/>
            <person name="Grigoriev I.V."/>
            <person name="Archibald J.M."/>
        </authorList>
    </citation>
    <scope>NUCLEOTIDE SEQUENCE</scope>
    <source>
        <strain evidence="8">CCMP2712</strain>
    </source>
</reference>
<dbReference type="InterPro" id="IPR012334">
    <property type="entry name" value="Pectin_lyas_fold"/>
</dbReference>
<feature type="region of interest" description="Disordered" evidence="4">
    <location>
        <begin position="754"/>
        <end position="783"/>
    </location>
</feature>
<dbReference type="Proteomes" id="UP000011087">
    <property type="component" value="Unassembled WGS sequence"/>
</dbReference>
<dbReference type="InterPro" id="IPR039448">
    <property type="entry name" value="Beta_helix"/>
</dbReference>
<dbReference type="eggNOG" id="KOG1777">
    <property type="taxonomic scope" value="Eukaryota"/>
</dbReference>
<dbReference type="SUPFAM" id="SSF51126">
    <property type="entry name" value="Pectin lyase-like"/>
    <property type="match status" value="3"/>
</dbReference>
<organism evidence="6">
    <name type="scientific">Guillardia theta (strain CCMP2712)</name>
    <name type="common">Cryptophyte</name>
    <dbReference type="NCBI Taxonomy" id="905079"/>
    <lineage>
        <taxon>Eukaryota</taxon>
        <taxon>Cryptophyceae</taxon>
        <taxon>Pyrenomonadales</taxon>
        <taxon>Geminigeraceae</taxon>
        <taxon>Guillardia</taxon>
    </lineage>
</organism>
<gene>
    <name evidence="6" type="ORF">GUITHDRAFT_115291</name>
</gene>
<dbReference type="KEGG" id="gtt:GUITHDRAFT_115291"/>
<accession>L1IQI2</accession>
<dbReference type="PANTHER" id="PTHR22990:SF15">
    <property type="entry name" value="F-BOX ONLY PROTEIN 10"/>
    <property type="match status" value="1"/>
</dbReference>
<dbReference type="InterPro" id="IPR051550">
    <property type="entry name" value="SCF-Subunits/Alg-Epimerases"/>
</dbReference>
<keyword evidence="8" id="KW-1185">Reference proteome</keyword>
<evidence type="ECO:0000256" key="3">
    <source>
        <dbReference type="ARBA" id="ARBA00022786"/>
    </source>
</evidence>
<dbReference type="GO" id="GO:0006511">
    <property type="term" value="P:ubiquitin-dependent protein catabolic process"/>
    <property type="evidence" value="ECO:0007669"/>
    <property type="project" value="TreeGrafter"/>
</dbReference>
<dbReference type="Pfam" id="PF13229">
    <property type="entry name" value="Beta_helix"/>
    <property type="match status" value="3"/>
</dbReference>
<dbReference type="EnsemblProtists" id="EKX38513">
    <property type="protein sequence ID" value="EKX38513"/>
    <property type="gene ID" value="GUITHDRAFT_115291"/>
</dbReference>
<evidence type="ECO:0000313" key="7">
    <source>
        <dbReference type="EnsemblProtists" id="EKX38513"/>
    </source>
</evidence>
<dbReference type="AlphaFoldDB" id="L1IQI2"/>
<dbReference type="PANTHER" id="PTHR22990">
    <property type="entry name" value="F-BOX ONLY PROTEIN"/>
    <property type="match status" value="1"/>
</dbReference>
<feature type="domain" description="Right handed beta helix" evidence="5">
    <location>
        <begin position="508"/>
        <end position="634"/>
    </location>
</feature>
<dbReference type="Gene3D" id="2.160.20.10">
    <property type="entry name" value="Single-stranded right-handed beta-helix, Pectin lyase-like"/>
    <property type="match status" value="3"/>
</dbReference>
<dbReference type="InterPro" id="IPR022441">
    <property type="entry name" value="Para_beta_helix_rpt-2"/>
</dbReference>